<organism evidence="3 4">
    <name type="scientific">Pararhizobium capsulatum DSM 1112</name>
    <dbReference type="NCBI Taxonomy" id="1121113"/>
    <lineage>
        <taxon>Bacteria</taxon>
        <taxon>Pseudomonadati</taxon>
        <taxon>Pseudomonadota</taxon>
        <taxon>Alphaproteobacteria</taxon>
        <taxon>Hyphomicrobiales</taxon>
        <taxon>Rhizobiaceae</taxon>
        <taxon>Rhizobium/Agrobacterium group</taxon>
        <taxon>Pararhizobium</taxon>
    </lineage>
</organism>
<name>A0ABU0C0T8_9HYPH</name>
<dbReference type="PRINTS" id="PR00420">
    <property type="entry name" value="RNGMNOXGNASE"/>
</dbReference>
<dbReference type="Gene3D" id="3.50.50.60">
    <property type="entry name" value="FAD/NAD(P)-binding domain"/>
    <property type="match status" value="1"/>
</dbReference>
<feature type="domain" description="FAD dependent oxidoreductase" evidence="2">
    <location>
        <begin position="30"/>
        <end position="384"/>
    </location>
</feature>
<dbReference type="InterPro" id="IPR036188">
    <property type="entry name" value="FAD/NAD-bd_sf"/>
</dbReference>
<dbReference type="PANTHER" id="PTHR13847">
    <property type="entry name" value="SARCOSINE DEHYDROGENASE-RELATED"/>
    <property type="match status" value="1"/>
</dbReference>
<keyword evidence="4" id="KW-1185">Reference proteome</keyword>
<comment type="caution">
    <text evidence="3">The sequence shown here is derived from an EMBL/GenBank/DDBJ whole genome shotgun (WGS) entry which is preliminary data.</text>
</comment>
<reference evidence="3 4" key="1">
    <citation type="submission" date="2023-07" db="EMBL/GenBank/DDBJ databases">
        <title>Genomic Encyclopedia of Type Strains, Phase IV (KMG-IV): sequencing the most valuable type-strain genomes for metagenomic binning, comparative biology and taxonomic classification.</title>
        <authorList>
            <person name="Goeker M."/>
        </authorList>
    </citation>
    <scope>NUCLEOTIDE SEQUENCE [LARGE SCALE GENOMIC DNA]</scope>
    <source>
        <strain evidence="3 4">DSM 1112</strain>
    </source>
</reference>
<accession>A0ABU0C0T8</accession>
<keyword evidence="1" id="KW-0560">Oxidoreductase</keyword>
<proteinExistence type="predicted"/>
<dbReference type="Proteomes" id="UP001230207">
    <property type="component" value="Unassembled WGS sequence"/>
</dbReference>
<dbReference type="EMBL" id="JAUSVF010000002">
    <property type="protein sequence ID" value="MDQ0322702.1"/>
    <property type="molecule type" value="Genomic_DNA"/>
</dbReference>
<evidence type="ECO:0000256" key="1">
    <source>
        <dbReference type="ARBA" id="ARBA00023002"/>
    </source>
</evidence>
<dbReference type="InterPro" id="IPR006076">
    <property type="entry name" value="FAD-dep_OxRdtase"/>
</dbReference>
<sequence>MAEPYCQSYYAATANQPEPFGRLNGRLEVDVAVIGGGFTGVATALELAEKGVSVALLEANLIGWGASSRNGGQITGSLSGDQAMLRQFRRVLGDGAEDFVWNLRWRGHDIIRRRVEKYAIRCDLKFGHMHAAFKSSHVAELEQTYRAARAHGTGDDVEMVYGTAVRDVIGTDIYAAGLINRRNMHVHSLNLCLGEADAARSLGARIFTGTKVNEIRHGRRVELVTDGGSVHAERVLLAGNASHRLARAKLSGLLFPATLGIVTTEPLSEAMVQDINPQDLAVYDTRFVLDYYRLTADRRLLFGSGTNYTGRETANLKDALRPAIEKTFPQLKGIGIDFAWQGQDGITINRIPQLGRIADNVFYAQGYSGHGVATSHIVGEIMASALTGDPRQLDIFASARHWRLPVGRFLGNQALAIGMWYFQRREKRR</sequence>
<dbReference type="RefSeq" id="WP_307234573.1">
    <property type="nucleotide sequence ID" value="NZ_JAUSVF010000002.1"/>
</dbReference>
<protein>
    <submittedName>
        <fullName evidence="3">Glycine/D-amino acid oxidase-like deaminating enzyme</fullName>
    </submittedName>
</protein>
<dbReference type="Gene3D" id="3.30.9.10">
    <property type="entry name" value="D-Amino Acid Oxidase, subunit A, domain 2"/>
    <property type="match status" value="1"/>
</dbReference>
<evidence type="ECO:0000313" key="4">
    <source>
        <dbReference type="Proteomes" id="UP001230207"/>
    </source>
</evidence>
<evidence type="ECO:0000259" key="2">
    <source>
        <dbReference type="Pfam" id="PF01266"/>
    </source>
</evidence>
<evidence type="ECO:0000313" key="3">
    <source>
        <dbReference type="EMBL" id="MDQ0322702.1"/>
    </source>
</evidence>
<dbReference type="PANTHER" id="PTHR13847:SF249">
    <property type="entry name" value="OXIDOREDUCTASE-RELATED"/>
    <property type="match status" value="1"/>
</dbReference>
<dbReference type="Pfam" id="PF01266">
    <property type="entry name" value="DAO"/>
    <property type="match status" value="1"/>
</dbReference>
<gene>
    <name evidence="3" type="ORF">QO002_004908</name>
</gene>
<dbReference type="SUPFAM" id="SSF51905">
    <property type="entry name" value="FAD/NAD(P)-binding domain"/>
    <property type="match status" value="1"/>
</dbReference>